<protein>
    <submittedName>
        <fullName evidence="1">Uncharacterized protein</fullName>
    </submittedName>
</protein>
<accession>A0A1S8ACJ3</accession>
<sequence length="91" mass="10497">MHPLDLYISHETRNKDSLKLTYSLLITVLQKLTEIVSALKKMETPYTGNKEWSEGTHVNIGVSMFDDEKINNNDLDLFTVPQYGRYPDYTG</sequence>
<organism evidence="1">
    <name type="scientific">Citrus limon</name>
    <name type="common">Lemon</name>
    <name type="synonym">Citrus medica var. limon</name>
    <dbReference type="NCBI Taxonomy" id="2708"/>
    <lineage>
        <taxon>Eukaryota</taxon>
        <taxon>Viridiplantae</taxon>
        <taxon>Streptophyta</taxon>
        <taxon>Embryophyta</taxon>
        <taxon>Tracheophyta</taxon>
        <taxon>Spermatophyta</taxon>
        <taxon>Magnoliopsida</taxon>
        <taxon>eudicotyledons</taxon>
        <taxon>Gunneridae</taxon>
        <taxon>Pentapetalae</taxon>
        <taxon>rosids</taxon>
        <taxon>malvids</taxon>
        <taxon>Sapindales</taxon>
        <taxon>Rutaceae</taxon>
        <taxon>Aurantioideae</taxon>
        <taxon>Citrus</taxon>
    </lineage>
</organism>
<reference evidence="1" key="1">
    <citation type="submission" date="2016-12" db="EMBL/GenBank/DDBJ databases">
        <title>Transcriptomic, proteomic, and metabolomic analysis of Citrus limon response to graft inoculation by Candidatus Liberibacter asiaticus.</title>
        <authorList>
            <person name="Ramsey J."/>
            <person name="Chin E."/>
            <person name="Chavez J."/>
            <person name="Saha S."/>
            <person name="Mischuk D."/>
            <person name="Mahoney J."/>
            <person name="Mohr J."/>
            <person name="Robison F."/>
            <person name="Godfrey K."/>
            <person name="Levesque C."/>
            <person name="Foster L."/>
            <person name="Xu Y."/>
            <person name="Strickler S."/>
            <person name="Fernandez-Pozo N."/>
            <person name="Polek M.L."/>
            <person name="Giovannoni J."/>
            <person name="Mueller L.A."/>
            <person name="Slupsky C."/>
            <person name="Bruce J."/>
            <person name="Cilia M."/>
        </authorList>
    </citation>
    <scope>NUCLEOTIDE SEQUENCE</scope>
</reference>
<dbReference type="AlphaFoldDB" id="A0A1S8ACJ3"/>
<proteinExistence type="predicted"/>
<name>A0A1S8ACJ3_CITLI</name>
<dbReference type="EMBL" id="GFAY01000422">
    <property type="protein sequence ID" value="JAV45228.1"/>
    <property type="molecule type" value="Transcribed_RNA"/>
</dbReference>
<evidence type="ECO:0000313" key="1">
    <source>
        <dbReference type="EMBL" id="JAV45228.1"/>
    </source>
</evidence>